<name>A0AAV5BEI4_ELECO</name>
<keyword evidence="4" id="KW-1185">Reference proteome</keyword>
<protein>
    <submittedName>
        <fullName evidence="3">Uncharacterized protein</fullName>
    </submittedName>
</protein>
<evidence type="ECO:0000256" key="1">
    <source>
        <dbReference type="SAM" id="Coils"/>
    </source>
</evidence>
<proteinExistence type="predicted"/>
<dbReference type="EMBL" id="BQKI01000001">
    <property type="protein sequence ID" value="GJM84482.1"/>
    <property type="molecule type" value="Genomic_DNA"/>
</dbReference>
<reference evidence="3" key="2">
    <citation type="submission" date="2021-12" db="EMBL/GenBank/DDBJ databases">
        <title>Resequencing data analysis of finger millet.</title>
        <authorList>
            <person name="Hatakeyama M."/>
            <person name="Aluri S."/>
            <person name="Balachadran M.T."/>
            <person name="Sivarajan S.R."/>
            <person name="Poveda L."/>
            <person name="Shimizu-Inatsugi R."/>
            <person name="Schlapbach R."/>
            <person name="Sreeman S.M."/>
            <person name="Shimizu K.K."/>
        </authorList>
    </citation>
    <scope>NUCLEOTIDE SEQUENCE</scope>
</reference>
<feature type="region of interest" description="Disordered" evidence="2">
    <location>
        <begin position="187"/>
        <end position="249"/>
    </location>
</feature>
<feature type="coiled-coil region" evidence="1">
    <location>
        <begin position="99"/>
        <end position="187"/>
    </location>
</feature>
<evidence type="ECO:0000256" key="2">
    <source>
        <dbReference type="SAM" id="MobiDB-lite"/>
    </source>
</evidence>
<organism evidence="3 4">
    <name type="scientific">Eleusine coracana subsp. coracana</name>
    <dbReference type="NCBI Taxonomy" id="191504"/>
    <lineage>
        <taxon>Eukaryota</taxon>
        <taxon>Viridiplantae</taxon>
        <taxon>Streptophyta</taxon>
        <taxon>Embryophyta</taxon>
        <taxon>Tracheophyta</taxon>
        <taxon>Spermatophyta</taxon>
        <taxon>Magnoliopsida</taxon>
        <taxon>Liliopsida</taxon>
        <taxon>Poales</taxon>
        <taxon>Poaceae</taxon>
        <taxon>PACMAD clade</taxon>
        <taxon>Chloridoideae</taxon>
        <taxon>Cynodonteae</taxon>
        <taxon>Eleusininae</taxon>
        <taxon>Eleusine</taxon>
    </lineage>
</organism>
<dbReference type="AlphaFoldDB" id="A0AAV5BEI4"/>
<accession>A0AAV5BEI4</accession>
<feature type="compositionally biased region" description="Pro residues" evidence="2">
    <location>
        <begin position="190"/>
        <end position="199"/>
    </location>
</feature>
<dbReference type="Proteomes" id="UP001054889">
    <property type="component" value="Unassembled WGS sequence"/>
</dbReference>
<evidence type="ECO:0000313" key="4">
    <source>
        <dbReference type="Proteomes" id="UP001054889"/>
    </source>
</evidence>
<comment type="caution">
    <text evidence="3">The sequence shown here is derived from an EMBL/GenBank/DDBJ whole genome shotgun (WGS) entry which is preliminary data.</text>
</comment>
<feature type="compositionally biased region" description="Basic and acidic residues" evidence="2">
    <location>
        <begin position="223"/>
        <end position="249"/>
    </location>
</feature>
<keyword evidence="1" id="KW-0175">Coiled coil</keyword>
<reference evidence="3" key="1">
    <citation type="journal article" date="2018" name="DNA Res.">
        <title>Multiple hybrid de novo genome assembly of finger millet, an orphan allotetraploid crop.</title>
        <authorList>
            <person name="Hatakeyama M."/>
            <person name="Aluri S."/>
            <person name="Balachadran M.T."/>
            <person name="Sivarajan S.R."/>
            <person name="Patrignani A."/>
            <person name="Gruter S."/>
            <person name="Poveda L."/>
            <person name="Shimizu-Inatsugi R."/>
            <person name="Baeten J."/>
            <person name="Francoijs K.J."/>
            <person name="Nataraja K.N."/>
            <person name="Reddy Y.A.N."/>
            <person name="Phadnis S."/>
            <person name="Ravikumar R.L."/>
            <person name="Schlapbach R."/>
            <person name="Sreeman S.M."/>
            <person name="Shimizu K.K."/>
        </authorList>
    </citation>
    <scope>NUCLEOTIDE SEQUENCE</scope>
</reference>
<sequence length="249" mass="26706">MGCTLGPFSLFAGRLAEKLCSDGKVTVSLVCTGEGTELVHTTAPARDGCRGHRHVAVHSARGLVTELADGVFIGRTISPSALAPKKKATKVENQLISFMEKTETQNRGIEEILKQLADDSMAHRQSLAAVATSLQLLQAAMEENRSRITAFETEMVKRADENAQRLRALEQQAAADLEAELERAVAMKTTPPPSPPPSHPASSSLPPSGRINDGKMSGSPSTLERKIDPACEANGRHVDFRNRASVEGM</sequence>
<gene>
    <name evidence="3" type="primary">ga00156</name>
    <name evidence="3" type="ORF">PR202_ga00156</name>
</gene>
<evidence type="ECO:0000313" key="3">
    <source>
        <dbReference type="EMBL" id="GJM84482.1"/>
    </source>
</evidence>